<protein>
    <recommendedName>
        <fullName evidence="4">Glycosyltransferase</fullName>
        <ecNumber evidence="4">2.4.1.-</ecNumber>
    </recommendedName>
</protein>
<keyword evidence="3" id="KW-0328">Glycosyltransferase</keyword>
<dbReference type="GO" id="GO:0080044">
    <property type="term" value="F:quercetin 7-O-glucosyltransferase activity"/>
    <property type="evidence" value="ECO:0007669"/>
    <property type="project" value="TreeGrafter"/>
</dbReference>
<evidence type="ECO:0000256" key="3">
    <source>
        <dbReference type="RuleBase" id="RU003718"/>
    </source>
</evidence>
<name>A0A4D6LW02_VIGUN</name>
<dbReference type="CDD" id="cd03784">
    <property type="entry name" value="GT1_Gtf-like"/>
    <property type="match status" value="1"/>
</dbReference>
<dbReference type="Gene3D" id="3.40.50.2000">
    <property type="entry name" value="Glycogen Phosphorylase B"/>
    <property type="match status" value="3"/>
</dbReference>
<dbReference type="PROSITE" id="PS00375">
    <property type="entry name" value="UDPGT"/>
    <property type="match status" value="1"/>
</dbReference>
<evidence type="ECO:0000313" key="6">
    <source>
        <dbReference type="Proteomes" id="UP000501690"/>
    </source>
</evidence>
<dbReference type="InterPro" id="IPR002213">
    <property type="entry name" value="UDP_glucos_trans"/>
</dbReference>
<dbReference type="Proteomes" id="UP000501690">
    <property type="component" value="Linkage Group LG5"/>
</dbReference>
<keyword evidence="2 3" id="KW-0808">Transferase</keyword>
<gene>
    <name evidence="5" type="ORF">DEO72_LG5g701</name>
</gene>
<dbReference type="PANTHER" id="PTHR11926:SF1545">
    <property type="entry name" value="GLYCOSYLTRANSFERASE"/>
    <property type="match status" value="1"/>
</dbReference>
<organism evidence="5 6">
    <name type="scientific">Vigna unguiculata</name>
    <name type="common">Cowpea</name>
    <dbReference type="NCBI Taxonomy" id="3917"/>
    <lineage>
        <taxon>Eukaryota</taxon>
        <taxon>Viridiplantae</taxon>
        <taxon>Streptophyta</taxon>
        <taxon>Embryophyta</taxon>
        <taxon>Tracheophyta</taxon>
        <taxon>Spermatophyta</taxon>
        <taxon>Magnoliopsida</taxon>
        <taxon>eudicotyledons</taxon>
        <taxon>Gunneridae</taxon>
        <taxon>Pentapetalae</taxon>
        <taxon>rosids</taxon>
        <taxon>fabids</taxon>
        <taxon>Fabales</taxon>
        <taxon>Fabaceae</taxon>
        <taxon>Papilionoideae</taxon>
        <taxon>50 kb inversion clade</taxon>
        <taxon>NPAAA clade</taxon>
        <taxon>indigoferoid/millettioid clade</taxon>
        <taxon>Phaseoleae</taxon>
        <taxon>Vigna</taxon>
    </lineage>
</organism>
<evidence type="ECO:0000256" key="2">
    <source>
        <dbReference type="ARBA" id="ARBA00022679"/>
    </source>
</evidence>
<dbReference type="FunFam" id="3.40.50.2000:FF:000019">
    <property type="entry name" value="Glycosyltransferase"/>
    <property type="match status" value="1"/>
</dbReference>
<dbReference type="PANTHER" id="PTHR11926">
    <property type="entry name" value="GLUCOSYL/GLUCURONOSYL TRANSFERASES"/>
    <property type="match status" value="1"/>
</dbReference>
<reference evidence="5 6" key="1">
    <citation type="submission" date="2019-04" db="EMBL/GenBank/DDBJ databases">
        <title>An improved genome assembly and genetic linkage map for asparagus bean, Vigna unguiculata ssp. sesquipedialis.</title>
        <authorList>
            <person name="Xia Q."/>
            <person name="Zhang R."/>
            <person name="Dong Y."/>
        </authorList>
    </citation>
    <scope>NUCLEOTIDE SEQUENCE [LARGE SCALE GENOMIC DNA]</scope>
    <source>
        <tissue evidence="5">Leaf</tissue>
    </source>
</reference>
<proteinExistence type="inferred from homology"/>
<dbReference type="GO" id="GO:0080043">
    <property type="term" value="F:quercetin 3-O-glucosyltransferase activity"/>
    <property type="evidence" value="ECO:0007669"/>
    <property type="project" value="TreeGrafter"/>
</dbReference>
<comment type="similarity">
    <text evidence="1 3">Belongs to the UDP-glycosyltransferase family.</text>
</comment>
<keyword evidence="6" id="KW-1185">Reference proteome</keyword>
<sequence length="513" mass="58383">MEKKSISRRAHCLVLIYPIQGHINPMLQFSKLLEHEGVRVTLVTTLSYCNNLQTVPPSIAIETISDGFENDTREGGELKGYLDRFWQVGPRSFAQLLQKLGEAEEDVVDCVVYDSCIPWALDVSKGFGIVASSYLTQSMSVNSIYYHVLLGNLKVPLTQDQIFLPSLPELHLRDMPSFFFDEDHTVLDFGVAQFSNIHKADWLLCNTFYELDPEVVDWAVKIWPNLKTIGPNIPSFFLDKRCENDEDYGVTQYKSEEHCMEWLDDKPKGSVVYVSFGSMVKLGEEQMEKIAWCLRECSSYFLWVVRASEETKLPKDFERKTEKGLVVKWCSQLKVLAHEAVGCFVTHCGWNSTLETLCLGVPTVAVPCWSDQNTNAKYVADVWKIGIRASTDENNVVDGESLKHCVEEIMERNNEMKNNAIRWKTLAVRAVSEDQNTNAKYVADVWKIGIRASTDENNVVDGESLKHCVEEIMERNNEMKNNAIRWKTLAVRAVSEGGSSYENIIQFTNSLLH</sequence>
<dbReference type="Pfam" id="PF00201">
    <property type="entry name" value="UDPGT"/>
    <property type="match status" value="1"/>
</dbReference>
<dbReference type="EMBL" id="CP039349">
    <property type="protein sequence ID" value="QCD92633.1"/>
    <property type="molecule type" value="Genomic_DNA"/>
</dbReference>
<dbReference type="EC" id="2.4.1.-" evidence="4"/>
<dbReference type="SUPFAM" id="SSF53756">
    <property type="entry name" value="UDP-Glycosyltransferase/glycogen phosphorylase"/>
    <property type="match status" value="2"/>
</dbReference>
<dbReference type="AlphaFoldDB" id="A0A4D6LW02"/>
<dbReference type="InterPro" id="IPR035595">
    <property type="entry name" value="UDP_glycos_trans_CS"/>
</dbReference>
<evidence type="ECO:0000313" key="5">
    <source>
        <dbReference type="EMBL" id="QCD92633.1"/>
    </source>
</evidence>
<evidence type="ECO:0000256" key="1">
    <source>
        <dbReference type="ARBA" id="ARBA00009995"/>
    </source>
</evidence>
<evidence type="ECO:0000256" key="4">
    <source>
        <dbReference type="RuleBase" id="RU362057"/>
    </source>
</evidence>
<accession>A0A4D6LW02</accession>